<protein>
    <submittedName>
        <fullName evidence="1">Uncharacterized protein</fullName>
    </submittedName>
</protein>
<dbReference type="EMBL" id="CP000471">
    <property type="protein sequence ID" value="ABK45952.1"/>
    <property type="molecule type" value="Genomic_DNA"/>
</dbReference>
<name>A0LDA9_MAGMM</name>
<gene>
    <name evidence="1" type="ordered locus">Mmc1_3467</name>
</gene>
<dbReference type="HOGENOM" id="CLU_2246744_0_0_5"/>
<accession>A0LDA9</accession>
<proteinExistence type="predicted"/>
<keyword evidence="2" id="KW-1185">Reference proteome</keyword>
<dbReference type="KEGG" id="mgm:Mmc1_3467"/>
<reference evidence="2" key="1">
    <citation type="journal article" date="2009" name="Appl. Environ. Microbiol.">
        <title>Complete genome sequence of the chemolithoautotrophic marine magnetotactic coccus strain MC-1.</title>
        <authorList>
            <person name="Schubbe S."/>
            <person name="Williams T.J."/>
            <person name="Xie G."/>
            <person name="Kiss H.E."/>
            <person name="Brettin T.S."/>
            <person name="Martinez D."/>
            <person name="Ross C.A."/>
            <person name="Schuler D."/>
            <person name="Cox B.L."/>
            <person name="Nealson K.H."/>
            <person name="Bazylinski D.A."/>
        </authorList>
    </citation>
    <scope>NUCLEOTIDE SEQUENCE [LARGE SCALE GENOMIC DNA]</scope>
    <source>
        <strain evidence="2">ATCC BAA-1437 / JCM 17883 / MC-1</strain>
    </source>
</reference>
<sequence length="104" mass="11162">MGTPVLGWNRAWAHGWGETVLGHMAGEETVLGHMAGEETVLGHMAGGKPCLGTWLGWNRAWAHGWGGNHIMRPNHSPDLNPAEAFGTPYWGSLEKSLKGPPIGD</sequence>
<dbReference type="AlphaFoldDB" id="A0LDA9"/>
<evidence type="ECO:0000313" key="2">
    <source>
        <dbReference type="Proteomes" id="UP000002586"/>
    </source>
</evidence>
<reference evidence="1 2" key="2">
    <citation type="journal article" date="2012" name="Int. J. Syst. Evol. Microbiol.">
        <title>Magnetococcus marinus gen. nov., sp. nov., a marine, magnetotactic bacterium that represents a novel lineage (Magnetococcaceae fam. nov.; Magnetococcales ord. nov.) at the base of the Alphaproteobacteria.</title>
        <authorList>
            <person name="Bazylinski D.A."/>
            <person name="Williams T.J."/>
            <person name="Lefevre C.T."/>
            <person name="Berg R.J."/>
            <person name="Zhang C.L."/>
            <person name="Bowser S.S."/>
            <person name="Dean A.J."/>
            <person name="Beveridge T.J."/>
        </authorList>
    </citation>
    <scope>NUCLEOTIDE SEQUENCE [LARGE SCALE GENOMIC DNA]</scope>
    <source>
        <strain evidence="2">ATCC BAA-1437 / JCM 17883 / MC-1</strain>
    </source>
</reference>
<evidence type="ECO:0000313" key="1">
    <source>
        <dbReference type="EMBL" id="ABK45952.1"/>
    </source>
</evidence>
<organism evidence="1 2">
    <name type="scientific">Magnetococcus marinus (strain ATCC BAA-1437 / JCM 17883 / MC-1)</name>
    <dbReference type="NCBI Taxonomy" id="156889"/>
    <lineage>
        <taxon>Bacteria</taxon>
        <taxon>Pseudomonadati</taxon>
        <taxon>Pseudomonadota</taxon>
        <taxon>Magnetococcia</taxon>
        <taxon>Magnetococcales</taxon>
        <taxon>Magnetococcaceae</taxon>
        <taxon>Magnetococcus</taxon>
    </lineage>
</organism>
<dbReference type="Proteomes" id="UP000002586">
    <property type="component" value="Chromosome"/>
</dbReference>